<dbReference type="AlphaFoldDB" id="A0A8W8J781"/>
<evidence type="ECO:0000256" key="1">
    <source>
        <dbReference type="SAM" id="MobiDB-lite"/>
    </source>
</evidence>
<protein>
    <submittedName>
        <fullName evidence="2">Uncharacterized protein</fullName>
    </submittedName>
</protein>
<sequence>MLRSARAADNGDYRMSASLDTDAENASEEEHIRCDVDRVVRGQGGRGQRRERRTGLMTRGRGLITRRRRGRGGRDQTPNRAEIAATARVERSTKLKARYL</sequence>
<feature type="region of interest" description="Disordered" evidence="1">
    <location>
        <begin position="1"/>
        <end position="88"/>
    </location>
</feature>
<dbReference type="EnsemblMetazoa" id="G17129.1">
    <property type="protein sequence ID" value="G17129.1:cds"/>
    <property type="gene ID" value="G17129"/>
</dbReference>
<accession>A0A8W8J781</accession>
<evidence type="ECO:0000313" key="2">
    <source>
        <dbReference type="EnsemblMetazoa" id="G17129.1:cds"/>
    </source>
</evidence>
<organism evidence="2 3">
    <name type="scientific">Magallana gigas</name>
    <name type="common">Pacific oyster</name>
    <name type="synonym">Crassostrea gigas</name>
    <dbReference type="NCBI Taxonomy" id="29159"/>
    <lineage>
        <taxon>Eukaryota</taxon>
        <taxon>Metazoa</taxon>
        <taxon>Spiralia</taxon>
        <taxon>Lophotrochozoa</taxon>
        <taxon>Mollusca</taxon>
        <taxon>Bivalvia</taxon>
        <taxon>Autobranchia</taxon>
        <taxon>Pteriomorphia</taxon>
        <taxon>Ostreida</taxon>
        <taxon>Ostreoidea</taxon>
        <taxon>Ostreidae</taxon>
        <taxon>Magallana</taxon>
    </lineage>
</organism>
<evidence type="ECO:0000313" key="3">
    <source>
        <dbReference type="Proteomes" id="UP000005408"/>
    </source>
</evidence>
<keyword evidence="3" id="KW-1185">Reference proteome</keyword>
<proteinExistence type="predicted"/>
<dbReference type="Proteomes" id="UP000005408">
    <property type="component" value="Unassembled WGS sequence"/>
</dbReference>
<name>A0A8W8J781_MAGGI</name>
<reference evidence="2" key="1">
    <citation type="submission" date="2022-08" db="UniProtKB">
        <authorList>
            <consortium name="EnsemblMetazoa"/>
        </authorList>
    </citation>
    <scope>IDENTIFICATION</scope>
    <source>
        <strain evidence="2">05x7-T-G4-1.051#20</strain>
    </source>
</reference>
<feature type="compositionally biased region" description="Basic and acidic residues" evidence="1">
    <location>
        <begin position="28"/>
        <end position="40"/>
    </location>
</feature>